<name>A0A4Y1RC52_PRUDU</name>
<protein>
    <submittedName>
        <fullName evidence="2">Uncharacterized protein</fullName>
    </submittedName>
</protein>
<organism evidence="2">
    <name type="scientific">Prunus dulcis</name>
    <name type="common">Almond</name>
    <name type="synonym">Amygdalus dulcis</name>
    <dbReference type="NCBI Taxonomy" id="3755"/>
    <lineage>
        <taxon>Eukaryota</taxon>
        <taxon>Viridiplantae</taxon>
        <taxon>Streptophyta</taxon>
        <taxon>Embryophyta</taxon>
        <taxon>Tracheophyta</taxon>
        <taxon>Spermatophyta</taxon>
        <taxon>Magnoliopsida</taxon>
        <taxon>eudicotyledons</taxon>
        <taxon>Gunneridae</taxon>
        <taxon>Pentapetalae</taxon>
        <taxon>rosids</taxon>
        <taxon>fabids</taxon>
        <taxon>Rosales</taxon>
        <taxon>Rosaceae</taxon>
        <taxon>Amygdaloideae</taxon>
        <taxon>Amygdaleae</taxon>
        <taxon>Prunus</taxon>
    </lineage>
</organism>
<sequence>MARGPSCSRSRSGSEESVRGKDSDTSVTYRLVREYCGIEVDVDKLENAFTGTSPASAVGPFYKEIRFLEFSGLLIFHPSAGYDDGSFSLCKGEFARHTKTPQHNDVPCSVLFWRGW</sequence>
<dbReference type="EMBL" id="AP019300">
    <property type="protein sequence ID" value="BBH01814.1"/>
    <property type="molecule type" value="Genomic_DNA"/>
</dbReference>
<evidence type="ECO:0000313" key="2">
    <source>
        <dbReference type="EMBL" id="BBH01814.1"/>
    </source>
</evidence>
<evidence type="ECO:0000256" key="1">
    <source>
        <dbReference type="SAM" id="MobiDB-lite"/>
    </source>
</evidence>
<proteinExistence type="predicted"/>
<feature type="region of interest" description="Disordered" evidence="1">
    <location>
        <begin position="1"/>
        <end position="25"/>
    </location>
</feature>
<feature type="compositionally biased region" description="Basic and acidic residues" evidence="1">
    <location>
        <begin position="12"/>
        <end position="24"/>
    </location>
</feature>
<dbReference type="AlphaFoldDB" id="A0A4Y1RC52"/>
<gene>
    <name evidence="2" type="ORF">Prudu_012193</name>
</gene>
<accession>A0A4Y1RC52</accession>
<feature type="compositionally biased region" description="Low complexity" evidence="1">
    <location>
        <begin position="1"/>
        <end position="11"/>
    </location>
</feature>
<reference evidence="2" key="1">
    <citation type="journal article" date="2019" name="Science">
        <title>Mutation of a bHLH transcription factor allowed almond domestication.</title>
        <authorList>
            <person name="Sanchez-Perez R."/>
            <person name="Pavan S."/>
            <person name="Mazzeo R."/>
            <person name="Moldovan C."/>
            <person name="Aiese Cigliano R."/>
            <person name="Del Cueto J."/>
            <person name="Ricciardi F."/>
            <person name="Lotti C."/>
            <person name="Ricciardi L."/>
            <person name="Dicenta F."/>
            <person name="Lopez-Marques R.L."/>
            <person name="Lindberg Moller B."/>
        </authorList>
    </citation>
    <scope>NUCLEOTIDE SEQUENCE</scope>
</reference>